<protein>
    <submittedName>
        <fullName evidence="4">Transcriptional attenuator, LytR family</fullName>
    </submittedName>
</protein>
<accession>A0A1X7NVN8</accession>
<keyword evidence="2" id="KW-0812">Transmembrane</keyword>
<dbReference type="Proteomes" id="UP000193711">
    <property type="component" value="Unassembled WGS sequence"/>
</dbReference>
<keyword evidence="2" id="KW-0472">Membrane</keyword>
<feature type="transmembrane region" description="Helical" evidence="2">
    <location>
        <begin position="122"/>
        <end position="142"/>
    </location>
</feature>
<evidence type="ECO:0000313" key="5">
    <source>
        <dbReference type="Proteomes" id="UP000193711"/>
    </source>
</evidence>
<dbReference type="Pfam" id="PF03816">
    <property type="entry name" value="LytR_cpsA_psr"/>
    <property type="match status" value="1"/>
</dbReference>
<dbReference type="PANTHER" id="PTHR33392:SF6">
    <property type="entry name" value="POLYISOPRENYL-TEICHOIC ACID--PEPTIDOGLYCAN TEICHOIC ACID TRANSFERASE TAGU"/>
    <property type="match status" value="1"/>
</dbReference>
<dbReference type="Gene3D" id="3.40.630.190">
    <property type="entry name" value="LCP protein"/>
    <property type="match status" value="1"/>
</dbReference>
<feature type="transmembrane region" description="Helical" evidence="2">
    <location>
        <begin position="51"/>
        <end position="71"/>
    </location>
</feature>
<evidence type="ECO:0000256" key="2">
    <source>
        <dbReference type="SAM" id="Phobius"/>
    </source>
</evidence>
<proteinExistence type="inferred from homology"/>
<sequence>MTTTALPMRYPDSGSSAVMTRRGWWLLVLAVVLPGSAQVLAGSRRLGRLGVAATLALWAALALLAGAALVLPTALLTLLTSDVPLLVLQALLVFYGLLWAILTLDTLRLVCLIRVGPTARPLIAAAAALAIVLSAGSTGYTAHLVGVSRGLLSTVFGDSAAVAPVDGRSTVLLLGGDAGEDRDGLRPDSISVVSIDEQTGEAVVIGLPRDLQKFPFPADSPLAELYPDGYPAEDCAVDTCQLNSVYTEVQLKEPELYPDAEARGSSPGIEGMRDAVSGVLGVPVQYFVLIDMQGFADLIDALGGVDITYTGSEDLPFGGVLDEEGRLQGVNAWLTPGAHHLDGSNALAYARSRYGSGGGDYDRMLRQREVQNAILERLDPLNVLARFPALARTASSVLTTDVPRGALGSLLALALRASAQPVGTLELVPPLVIPSDPDYDAIRADVAALLSGAR</sequence>
<evidence type="ECO:0000259" key="3">
    <source>
        <dbReference type="Pfam" id="PF03816"/>
    </source>
</evidence>
<evidence type="ECO:0000313" key="4">
    <source>
        <dbReference type="EMBL" id="SMH42196.1"/>
    </source>
</evidence>
<dbReference type="RefSeq" id="WP_244274856.1">
    <property type="nucleotide sequence ID" value="NZ_FXBM01000002.1"/>
</dbReference>
<keyword evidence="2" id="KW-1133">Transmembrane helix</keyword>
<feature type="domain" description="Cell envelope-related transcriptional attenuator" evidence="3">
    <location>
        <begin position="186"/>
        <end position="378"/>
    </location>
</feature>
<comment type="similarity">
    <text evidence="1">Belongs to the LytR/CpsA/Psr (LCP) family.</text>
</comment>
<feature type="transmembrane region" description="Helical" evidence="2">
    <location>
        <begin position="83"/>
        <end position="102"/>
    </location>
</feature>
<dbReference type="InterPro" id="IPR004474">
    <property type="entry name" value="LytR_CpsA_psr"/>
</dbReference>
<reference evidence="5" key="1">
    <citation type="submission" date="2017-04" db="EMBL/GenBank/DDBJ databases">
        <authorList>
            <person name="Varghese N."/>
            <person name="Submissions S."/>
        </authorList>
    </citation>
    <scope>NUCLEOTIDE SEQUENCE [LARGE SCALE GENOMIC DNA]</scope>
    <source>
        <strain evidence="5">VKM Ac-2121</strain>
    </source>
</reference>
<dbReference type="EMBL" id="FXBM01000002">
    <property type="protein sequence ID" value="SMH42196.1"/>
    <property type="molecule type" value="Genomic_DNA"/>
</dbReference>
<dbReference type="PANTHER" id="PTHR33392">
    <property type="entry name" value="POLYISOPRENYL-TEICHOIC ACID--PEPTIDOGLYCAN TEICHOIC ACID TRANSFERASE TAGU"/>
    <property type="match status" value="1"/>
</dbReference>
<gene>
    <name evidence="4" type="ORF">SAMN06295885_1918</name>
</gene>
<name>A0A1X7NVN8_9MICO</name>
<dbReference type="STRING" id="1891671.SAMN06295885_1918"/>
<keyword evidence="5" id="KW-1185">Reference proteome</keyword>
<organism evidence="4 5">
    <name type="scientific">Rathayibacter oskolensis</name>
    <dbReference type="NCBI Taxonomy" id="1891671"/>
    <lineage>
        <taxon>Bacteria</taxon>
        <taxon>Bacillati</taxon>
        <taxon>Actinomycetota</taxon>
        <taxon>Actinomycetes</taxon>
        <taxon>Micrococcales</taxon>
        <taxon>Microbacteriaceae</taxon>
        <taxon>Rathayibacter</taxon>
    </lineage>
</organism>
<dbReference type="NCBIfam" id="TIGR00350">
    <property type="entry name" value="lytR_cpsA_psr"/>
    <property type="match status" value="1"/>
</dbReference>
<dbReference type="AlphaFoldDB" id="A0A1X7NVN8"/>
<evidence type="ECO:0000256" key="1">
    <source>
        <dbReference type="ARBA" id="ARBA00006068"/>
    </source>
</evidence>
<dbReference type="InterPro" id="IPR050922">
    <property type="entry name" value="LytR/CpsA/Psr_CW_biosynth"/>
</dbReference>